<feature type="region of interest" description="Disordered" evidence="1">
    <location>
        <begin position="44"/>
        <end position="69"/>
    </location>
</feature>
<dbReference type="Proteomes" id="UP000076079">
    <property type="component" value="Chromosome"/>
</dbReference>
<feature type="compositionally biased region" description="Polar residues" evidence="1">
    <location>
        <begin position="49"/>
        <end position="69"/>
    </location>
</feature>
<dbReference type="AlphaFoldDB" id="A0A143PW17"/>
<organism evidence="2 3">
    <name type="scientific">Luteitalea pratensis</name>
    <dbReference type="NCBI Taxonomy" id="1855912"/>
    <lineage>
        <taxon>Bacteria</taxon>
        <taxon>Pseudomonadati</taxon>
        <taxon>Acidobacteriota</taxon>
        <taxon>Vicinamibacteria</taxon>
        <taxon>Vicinamibacterales</taxon>
        <taxon>Vicinamibacteraceae</taxon>
        <taxon>Luteitalea</taxon>
    </lineage>
</organism>
<evidence type="ECO:0000256" key="1">
    <source>
        <dbReference type="SAM" id="MobiDB-lite"/>
    </source>
</evidence>
<evidence type="ECO:0008006" key="4">
    <source>
        <dbReference type="Google" id="ProtNLM"/>
    </source>
</evidence>
<dbReference type="Gene3D" id="3.40.1440.10">
    <property type="entry name" value="GIY-YIG endonuclease"/>
    <property type="match status" value="1"/>
</dbReference>
<accession>A0A143PW17</accession>
<proteinExistence type="predicted"/>
<name>A0A143PW17_LUTPR</name>
<keyword evidence="3" id="KW-1185">Reference proteome</keyword>
<dbReference type="KEGG" id="abac:LuPra_05752"/>
<gene>
    <name evidence="2" type="ORF">LuPra_05752</name>
</gene>
<evidence type="ECO:0000313" key="2">
    <source>
        <dbReference type="EMBL" id="AMY12476.1"/>
    </source>
</evidence>
<dbReference type="EMBL" id="CP015136">
    <property type="protein sequence ID" value="AMY12476.1"/>
    <property type="molecule type" value="Genomic_DNA"/>
</dbReference>
<reference evidence="3" key="2">
    <citation type="submission" date="2016-04" db="EMBL/GenBank/DDBJ databases">
        <title>First Complete Genome Sequence of a Subdivision 6 Acidobacterium.</title>
        <authorList>
            <person name="Huang S."/>
            <person name="Vieira S."/>
            <person name="Bunk B."/>
            <person name="Riedel T."/>
            <person name="Sproeer C."/>
            <person name="Overmann J."/>
        </authorList>
    </citation>
    <scope>NUCLEOTIDE SEQUENCE [LARGE SCALE GENOMIC DNA]</scope>
    <source>
        <strain evidence="3">DSM 100886 HEG_-6_39</strain>
    </source>
</reference>
<evidence type="ECO:0000313" key="3">
    <source>
        <dbReference type="Proteomes" id="UP000076079"/>
    </source>
</evidence>
<protein>
    <recommendedName>
        <fullName evidence="4">GIY-YIG domain-containing protein</fullName>
    </recommendedName>
</protein>
<dbReference type="InterPro" id="IPR035901">
    <property type="entry name" value="GIY-YIG_endonuc_sf"/>
</dbReference>
<sequence>MPGGKRFVYVLKSGGPNPNFYIGLTSDVSARLADHNAGRCPTRRATAPGNFTSPSNCPTSNELWRSSAI</sequence>
<reference evidence="2 3" key="1">
    <citation type="journal article" date="2016" name="Genome Announc.">
        <title>First Complete Genome Sequence of a Subdivision 6 Acidobacterium Strain.</title>
        <authorList>
            <person name="Huang S."/>
            <person name="Vieira S."/>
            <person name="Bunk B."/>
            <person name="Riedel T."/>
            <person name="Sproer C."/>
            <person name="Overmann J."/>
        </authorList>
    </citation>
    <scope>NUCLEOTIDE SEQUENCE [LARGE SCALE GENOMIC DNA]</scope>
    <source>
        <strain evidence="3">DSM 100886 HEG_-6_39</strain>
    </source>
</reference>